<proteinExistence type="inferred from homology"/>
<keyword evidence="3" id="KW-0648">Protein biosynthesis</keyword>
<dbReference type="EMBL" id="OZ022406">
    <property type="protein sequence ID" value="CAK9437135.1"/>
    <property type="molecule type" value="Genomic_DNA"/>
</dbReference>
<dbReference type="Gene3D" id="1.10.132.20">
    <property type="entry name" value="Ribosome-recycling factor"/>
    <property type="match status" value="1"/>
</dbReference>
<evidence type="ECO:0000313" key="7">
    <source>
        <dbReference type="EMBL" id="CAK9437135.1"/>
    </source>
</evidence>
<dbReference type="Pfam" id="PF01765">
    <property type="entry name" value="RRF"/>
    <property type="match status" value="1"/>
</dbReference>
<comment type="function">
    <text evidence="4">Necessary for protein synthesis in mitochondria. Functions as a ribosome recycling factor in mitochondria.</text>
</comment>
<evidence type="ECO:0000256" key="4">
    <source>
        <dbReference type="ARBA" id="ARBA00024909"/>
    </source>
</evidence>
<keyword evidence="8" id="KW-1185">Reference proteome</keyword>
<evidence type="ECO:0000313" key="8">
    <source>
        <dbReference type="Proteomes" id="UP001497383"/>
    </source>
</evidence>
<dbReference type="InterPro" id="IPR023584">
    <property type="entry name" value="Ribosome_recyc_fac_dom"/>
</dbReference>
<gene>
    <name evidence="7" type="ORF">LODBEIA_P15470</name>
</gene>
<dbReference type="RefSeq" id="XP_066828485.1">
    <property type="nucleotide sequence ID" value="XM_066971447.1"/>
</dbReference>
<organism evidence="7 8">
    <name type="scientific">Lodderomyces beijingensis</name>
    <dbReference type="NCBI Taxonomy" id="1775926"/>
    <lineage>
        <taxon>Eukaryota</taxon>
        <taxon>Fungi</taxon>
        <taxon>Dikarya</taxon>
        <taxon>Ascomycota</taxon>
        <taxon>Saccharomycotina</taxon>
        <taxon>Pichiomycetes</taxon>
        <taxon>Debaryomycetaceae</taxon>
        <taxon>Candida/Lodderomyces clade</taxon>
        <taxon>Lodderomyces</taxon>
    </lineage>
</organism>
<comment type="similarity">
    <text evidence="1">Belongs to the RRF family.</text>
</comment>
<dbReference type="GeneID" id="92206743"/>
<dbReference type="InterPro" id="IPR036191">
    <property type="entry name" value="RRF_sf"/>
</dbReference>
<dbReference type="Proteomes" id="UP001497383">
    <property type="component" value="Chromosome 2"/>
</dbReference>
<evidence type="ECO:0000256" key="2">
    <source>
        <dbReference type="ARBA" id="ARBA00020581"/>
    </source>
</evidence>
<reference evidence="7 8" key="1">
    <citation type="submission" date="2024-03" db="EMBL/GenBank/DDBJ databases">
        <authorList>
            <person name="Brejova B."/>
        </authorList>
    </citation>
    <scope>NUCLEOTIDE SEQUENCE [LARGE SCALE GENOMIC DNA]</scope>
    <source>
        <strain evidence="7 8">CBS 14171</strain>
    </source>
</reference>
<evidence type="ECO:0000256" key="5">
    <source>
        <dbReference type="ARBA" id="ARBA00033107"/>
    </source>
</evidence>
<dbReference type="SUPFAM" id="SSF55194">
    <property type="entry name" value="Ribosome recycling factor, RRF"/>
    <property type="match status" value="1"/>
</dbReference>
<evidence type="ECO:0000256" key="3">
    <source>
        <dbReference type="ARBA" id="ARBA00022917"/>
    </source>
</evidence>
<name>A0ABP0ZI66_9ASCO</name>
<accession>A0ABP0ZI66</accession>
<dbReference type="PANTHER" id="PTHR20982:SF3">
    <property type="entry name" value="MITOCHONDRIAL RIBOSOME RECYCLING FACTOR PSEUDO 1"/>
    <property type="match status" value="1"/>
</dbReference>
<sequence length="259" mass="29453">MFRSLIRTSPARWFLVRRIPSASTTTTPLRSLHATYTLNSKKNKSKSKKLDKEDEYVQHEAETEKITPTIDFKSTETKFENVLARFEKLANEIKLGKINPKIFDNLTVNVGNNTNVDEVPFTSVAQTSVKGRNFIVTMFDPSNADSIINAIIGSGLNMSGTIDPANKFNIRIPLPPITQETKKHDAKTLKELYEKFRNNKTGSMNSVRGETRSKFQGHLKHHKLSDTENKQLEQLEKLHKVFADKLQASFKSFEKAILK</sequence>
<evidence type="ECO:0000256" key="1">
    <source>
        <dbReference type="ARBA" id="ARBA00005912"/>
    </source>
</evidence>
<feature type="domain" description="Ribosome recycling factor" evidence="6">
    <location>
        <begin position="88"/>
        <end position="258"/>
    </location>
</feature>
<dbReference type="PANTHER" id="PTHR20982">
    <property type="entry name" value="RIBOSOME RECYCLING FACTOR"/>
    <property type="match status" value="1"/>
</dbReference>
<protein>
    <recommendedName>
        <fullName evidence="2">Ribosome-recycling factor, mitochondrial</fullName>
    </recommendedName>
    <alternativeName>
        <fullName evidence="5">Ribosome-releasing factor, mitochondrial</fullName>
    </alternativeName>
</protein>
<dbReference type="InterPro" id="IPR002661">
    <property type="entry name" value="Ribosome_recyc_fac"/>
</dbReference>
<dbReference type="Gene3D" id="3.30.1360.40">
    <property type="match status" value="1"/>
</dbReference>
<evidence type="ECO:0000259" key="6">
    <source>
        <dbReference type="Pfam" id="PF01765"/>
    </source>
</evidence>